<evidence type="ECO:0008006" key="4">
    <source>
        <dbReference type="Google" id="ProtNLM"/>
    </source>
</evidence>
<keyword evidence="1" id="KW-0472">Membrane</keyword>
<keyword evidence="1" id="KW-0812">Transmembrane</keyword>
<proteinExistence type="predicted"/>
<keyword evidence="3" id="KW-1185">Reference proteome</keyword>
<sequence length="101" mass="11138">MPPSSWHCSKCDSSVVSERQDSAILMHCKCSGVSEAGHSLAFALDALRKPLERTLLSSTTPNTRSLSQIEVAFLLCGGFVMSSYFAYEMILTFAHKLLFFV</sequence>
<evidence type="ECO:0000313" key="3">
    <source>
        <dbReference type="Proteomes" id="UP001175271"/>
    </source>
</evidence>
<reference evidence="2" key="1">
    <citation type="submission" date="2023-06" db="EMBL/GenBank/DDBJ databases">
        <title>Genomic analysis of the entomopathogenic nematode Steinernema hermaphroditum.</title>
        <authorList>
            <person name="Schwarz E.M."/>
            <person name="Heppert J.K."/>
            <person name="Baniya A."/>
            <person name="Schwartz H.T."/>
            <person name="Tan C.-H."/>
            <person name="Antoshechkin I."/>
            <person name="Sternberg P.W."/>
            <person name="Goodrich-Blair H."/>
            <person name="Dillman A.R."/>
        </authorList>
    </citation>
    <scope>NUCLEOTIDE SEQUENCE</scope>
    <source>
        <strain evidence="2">PS9179</strain>
        <tissue evidence="2">Whole animal</tissue>
    </source>
</reference>
<gene>
    <name evidence="2" type="ORF">QR680_007323</name>
</gene>
<dbReference type="EMBL" id="JAUCMV010000001">
    <property type="protein sequence ID" value="KAK0422032.1"/>
    <property type="molecule type" value="Genomic_DNA"/>
</dbReference>
<keyword evidence="1" id="KW-1133">Transmembrane helix</keyword>
<dbReference type="Proteomes" id="UP001175271">
    <property type="component" value="Unassembled WGS sequence"/>
</dbReference>
<name>A0AA39ICT9_9BILA</name>
<dbReference type="AlphaFoldDB" id="A0AA39ICT9"/>
<accession>A0AA39ICT9</accession>
<evidence type="ECO:0000256" key="1">
    <source>
        <dbReference type="SAM" id="Phobius"/>
    </source>
</evidence>
<evidence type="ECO:0000313" key="2">
    <source>
        <dbReference type="EMBL" id="KAK0422032.1"/>
    </source>
</evidence>
<comment type="caution">
    <text evidence="2">The sequence shown here is derived from an EMBL/GenBank/DDBJ whole genome shotgun (WGS) entry which is preliminary data.</text>
</comment>
<feature type="transmembrane region" description="Helical" evidence="1">
    <location>
        <begin position="71"/>
        <end position="94"/>
    </location>
</feature>
<protein>
    <recommendedName>
        <fullName evidence="4">Transmembrane protein</fullName>
    </recommendedName>
</protein>
<organism evidence="2 3">
    <name type="scientific">Steinernema hermaphroditum</name>
    <dbReference type="NCBI Taxonomy" id="289476"/>
    <lineage>
        <taxon>Eukaryota</taxon>
        <taxon>Metazoa</taxon>
        <taxon>Ecdysozoa</taxon>
        <taxon>Nematoda</taxon>
        <taxon>Chromadorea</taxon>
        <taxon>Rhabditida</taxon>
        <taxon>Tylenchina</taxon>
        <taxon>Panagrolaimomorpha</taxon>
        <taxon>Strongyloidoidea</taxon>
        <taxon>Steinernematidae</taxon>
        <taxon>Steinernema</taxon>
    </lineage>
</organism>